<keyword evidence="3" id="KW-1185">Reference proteome</keyword>
<organism evidence="2 3">
    <name type="scientific">Sphingomonas carotinifaciens</name>
    <dbReference type="NCBI Taxonomy" id="1166323"/>
    <lineage>
        <taxon>Bacteria</taxon>
        <taxon>Pseudomonadati</taxon>
        <taxon>Pseudomonadota</taxon>
        <taxon>Alphaproteobacteria</taxon>
        <taxon>Sphingomonadales</taxon>
        <taxon>Sphingomonadaceae</taxon>
        <taxon>Sphingomonas</taxon>
    </lineage>
</organism>
<evidence type="ECO:0000313" key="2">
    <source>
        <dbReference type="EMBL" id="SDE91799.1"/>
    </source>
</evidence>
<dbReference type="EMBL" id="FNBI01000001">
    <property type="protein sequence ID" value="SDE91799.1"/>
    <property type="molecule type" value="Genomic_DNA"/>
</dbReference>
<reference evidence="1 4" key="2">
    <citation type="submission" date="2019-12" db="EMBL/GenBank/DDBJ databases">
        <authorList>
            <person name="Zheng J."/>
        </authorList>
    </citation>
    <scope>NUCLEOTIDE SEQUENCE [LARGE SCALE GENOMIC DNA]</scope>
    <source>
        <strain evidence="1 4">DSM 27347</strain>
    </source>
</reference>
<sequence length="265" mass="29006">MDEDEFEGDAIADLLARPGAAAILAALPGCSAYRDDPDAAMVIRSCDPHALQIHVEDRAGHVRAYPLRGRYVVSTDGRLRAAIAANVTDGDRARDAAVRRIATFGMAGRIEAGDVADLAGAIDSIERGVLPKLADRRRTTALARKYGSPRIVLRFTDHWRRLAGGSVPADILIEHVACLRELGEIENALAGTEILQRRDHDLSSSAQGVLFTQRAALWLDLYELRRDPAHLDLAQQAADRSWAIGPSRECRGVHGRLRKLREDNL</sequence>
<dbReference type="Proteomes" id="UP000436801">
    <property type="component" value="Unassembled WGS sequence"/>
</dbReference>
<accession>A0A1G7GV44</accession>
<evidence type="ECO:0000313" key="1">
    <source>
        <dbReference type="EMBL" id="MWC43021.1"/>
    </source>
</evidence>
<evidence type="ECO:0000313" key="3">
    <source>
        <dbReference type="Proteomes" id="UP000323502"/>
    </source>
</evidence>
<dbReference type="EMBL" id="WSUT01000005">
    <property type="protein sequence ID" value="MWC43021.1"/>
    <property type="molecule type" value="Genomic_DNA"/>
</dbReference>
<dbReference type="Proteomes" id="UP000323502">
    <property type="component" value="Unassembled WGS sequence"/>
</dbReference>
<evidence type="ECO:0000313" key="4">
    <source>
        <dbReference type="Proteomes" id="UP000436801"/>
    </source>
</evidence>
<gene>
    <name evidence="1" type="ORF">GQR91_05015</name>
    <name evidence="2" type="ORF">SAMN05216557_1011034</name>
</gene>
<protein>
    <submittedName>
        <fullName evidence="2">Uncharacterized protein</fullName>
    </submittedName>
</protein>
<dbReference type="OrthoDB" id="7496674at2"/>
<dbReference type="AlphaFoldDB" id="A0A1G7GV44"/>
<dbReference type="RefSeq" id="WP_149681381.1">
    <property type="nucleotide sequence ID" value="NZ_FNBI01000001.1"/>
</dbReference>
<reference evidence="2 3" key="1">
    <citation type="submission" date="2016-10" db="EMBL/GenBank/DDBJ databases">
        <authorList>
            <person name="Varghese N."/>
            <person name="Submissions S."/>
        </authorList>
    </citation>
    <scope>NUCLEOTIDE SEQUENCE [LARGE SCALE GENOMIC DNA]</scope>
    <source>
        <strain evidence="2 3">S7-754</strain>
    </source>
</reference>
<proteinExistence type="predicted"/>
<name>A0A1G7GV44_9SPHN</name>